<evidence type="ECO:0000313" key="2">
    <source>
        <dbReference type="Proteomes" id="UP001055879"/>
    </source>
</evidence>
<protein>
    <submittedName>
        <fullName evidence="1">Uncharacterized protein</fullName>
    </submittedName>
</protein>
<sequence>MCNNEGISLFRSLLFRFDNGTLRILESVLITRDVKLLLDVRSSVIDFMRHESLCVLREFKEKSVDHQLLMLEFFVRAFALTGDVESCLALRYEGLVLRELKSVTDHWLHVSYREWFTFAEHALENKFYAIARKACEKALACFQTNDMVKTKDTDALSEDMEAIRKVKRLKDIAMVRAASQSVQAQAVEYLERKIAKHDKVSMLVVKEKQHSASVLFRNGIKKHNTRKLQELQRL</sequence>
<evidence type="ECO:0000313" key="1">
    <source>
        <dbReference type="EMBL" id="KAI3678540.1"/>
    </source>
</evidence>
<reference evidence="2" key="1">
    <citation type="journal article" date="2022" name="Mol. Ecol. Resour.">
        <title>The genomes of chicory, endive, great burdock and yacon provide insights into Asteraceae palaeo-polyploidization history and plant inulin production.</title>
        <authorList>
            <person name="Fan W."/>
            <person name="Wang S."/>
            <person name="Wang H."/>
            <person name="Wang A."/>
            <person name="Jiang F."/>
            <person name="Liu H."/>
            <person name="Zhao H."/>
            <person name="Xu D."/>
            <person name="Zhang Y."/>
        </authorList>
    </citation>
    <scope>NUCLEOTIDE SEQUENCE [LARGE SCALE GENOMIC DNA]</scope>
    <source>
        <strain evidence="2">cv. Niubang</strain>
    </source>
</reference>
<proteinExistence type="predicted"/>
<dbReference type="Proteomes" id="UP001055879">
    <property type="component" value="Linkage Group LG14"/>
</dbReference>
<gene>
    <name evidence="1" type="ORF">L6452_37836</name>
</gene>
<keyword evidence="2" id="KW-1185">Reference proteome</keyword>
<dbReference type="EMBL" id="CM042060">
    <property type="protein sequence ID" value="KAI3678540.1"/>
    <property type="molecule type" value="Genomic_DNA"/>
</dbReference>
<comment type="caution">
    <text evidence="1">The sequence shown here is derived from an EMBL/GenBank/DDBJ whole genome shotgun (WGS) entry which is preliminary data.</text>
</comment>
<accession>A0ACB8Y556</accession>
<reference evidence="1 2" key="2">
    <citation type="journal article" date="2022" name="Mol. Ecol. Resour.">
        <title>The genomes of chicory, endive, great burdock and yacon provide insights into Asteraceae paleo-polyploidization history and plant inulin production.</title>
        <authorList>
            <person name="Fan W."/>
            <person name="Wang S."/>
            <person name="Wang H."/>
            <person name="Wang A."/>
            <person name="Jiang F."/>
            <person name="Liu H."/>
            <person name="Zhao H."/>
            <person name="Xu D."/>
            <person name="Zhang Y."/>
        </authorList>
    </citation>
    <scope>NUCLEOTIDE SEQUENCE [LARGE SCALE GENOMIC DNA]</scope>
    <source>
        <strain evidence="2">cv. Niubang</strain>
    </source>
</reference>
<name>A0ACB8Y556_ARCLA</name>
<organism evidence="1 2">
    <name type="scientific">Arctium lappa</name>
    <name type="common">Greater burdock</name>
    <name type="synonym">Lappa major</name>
    <dbReference type="NCBI Taxonomy" id="4217"/>
    <lineage>
        <taxon>Eukaryota</taxon>
        <taxon>Viridiplantae</taxon>
        <taxon>Streptophyta</taxon>
        <taxon>Embryophyta</taxon>
        <taxon>Tracheophyta</taxon>
        <taxon>Spermatophyta</taxon>
        <taxon>Magnoliopsida</taxon>
        <taxon>eudicotyledons</taxon>
        <taxon>Gunneridae</taxon>
        <taxon>Pentapetalae</taxon>
        <taxon>asterids</taxon>
        <taxon>campanulids</taxon>
        <taxon>Asterales</taxon>
        <taxon>Asteraceae</taxon>
        <taxon>Carduoideae</taxon>
        <taxon>Cardueae</taxon>
        <taxon>Arctiinae</taxon>
        <taxon>Arctium</taxon>
    </lineage>
</organism>